<dbReference type="STRING" id="158441.A0A226EKZ7"/>
<evidence type="ECO:0000313" key="10">
    <source>
        <dbReference type="EMBL" id="OXA58375.1"/>
    </source>
</evidence>
<comment type="pathway">
    <text evidence="1">Phospholipid metabolism; phosphatidylcholine biosynthesis.</text>
</comment>
<keyword evidence="3 10" id="KW-0489">Methyltransferase</keyword>
<keyword evidence="11" id="KW-1185">Reference proteome</keyword>
<evidence type="ECO:0000256" key="2">
    <source>
        <dbReference type="ARBA" id="ARBA00005189"/>
    </source>
</evidence>
<comment type="catalytic activity">
    <reaction evidence="8">
        <text>N-methylethanolamine phosphate + S-adenosyl-L-methionine = N,N-dimethylethanolamine phosphate + S-adenosyl-L-homocysteine + H(+)</text>
        <dbReference type="Rhea" id="RHEA:25321"/>
        <dbReference type="ChEBI" id="CHEBI:15378"/>
        <dbReference type="ChEBI" id="CHEBI:57781"/>
        <dbReference type="ChEBI" id="CHEBI:57856"/>
        <dbReference type="ChEBI" id="CHEBI:58641"/>
        <dbReference type="ChEBI" id="CHEBI:59789"/>
        <dbReference type="EC" id="2.1.1.103"/>
    </reaction>
    <physiologicalReaction direction="left-to-right" evidence="8">
        <dbReference type="Rhea" id="RHEA:25322"/>
    </physiologicalReaction>
</comment>
<evidence type="ECO:0000256" key="4">
    <source>
        <dbReference type="ARBA" id="ARBA00022679"/>
    </source>
</evidence>
<evidence type="ECO:0000259" key="9">
    <source>
        <dbReference type="Pfam" id="PF13649"/>
    </source>
</evidence>
<evidence type="ECO:0000256" key="6">
    <source>
        <dbReference type="ARBA" id="ARBA00047619"/>
    </source>
</evidence>
<dbReference type="EC" id="2.1.1.103" evidence="5"/>
<keyword evidence="4 10" id="KW-0808">Transferase</keyword>
<dbReference type="EMBL" id="LNIX01000003">
    <property type="protein sequence ID" value="OXA58375.1"/>
    <property type="molecule type" value="Genomic_DNA"/>
</dbReference>
<evidence type="ECO:0000256" key="8">
    <source>
        <dbReference type="ARBA" id="ARBA00047841"/>
    </source>
</evidence>
<dbReference type="Pfam" id="PF13649">
    <property type="entry name" value="Methyltransf_25"/>
    <property type="match status" value="1"/>
</dbReference>
<evidence type="ECO:0000256" key="7">
    <source>
        <dbReference type="ARBA" id="ARBA00047622"/>
    </source>
</evidence>
<feature type="domain" description="Methyltransferase" evidence="9">
    <location>
        <begin position="88"/>
        <end position="181"/>
    </location>
</feature>
<reference evidence="10 11" key="1">
    <citation type="submission" date="2015-12" db="EMBL/GenBank/DDBJ databases">
        <title>The genome of Folsomia candida.</title>
        <authorList>
            <person name="Faddeeva A."/>
            <person name="Derks M.F."/>
            <person name="Anvar Y."/>
            <person name="Smit S."/>
            <person name="Van Straalen N."/>
            <person name="Roelofs D."/>
        </authorList>
    </citation>
    <scope>NUCLEOTIDE SEQUENCE [LARGE SCALE GENOMIC DNA]</scope>
    <source>
        <strain evidence="10 11">VU population</strain>
        <tissue evidence="10">Whole body</tissue>
    </source>
</reference>
<evidence type="ECO:0000256" key="1">
    <source>
        <dbReference type="ARBA" id="ARBA00004969"/>
    </source>
</evidence>
<dbReference type="SUPFAM" id="SSF53335">
    <property type="entry name" value="S-adenosyl-L-methionine-dependent methyltransferases"/>
    <property type="match status" value="2"/>
</dbReference>
<dbReference type="CDD" id="cd02440">
    <property type="entry name" value="AdoMet_MTases"/>
    <property type="match status" value="2"/>
</dbReference>
<dbReference type="Proteomes" id="UP000198287">
    <property type="component" value="Unassembled WGS sequence"/>
</dbReference>
<sequence length="528" mass="59805">MPVSLELCGTKGTPAASSLPSTSSLNMSIKDLSITNPTNVRGKMKQFWEQYEPSPCSMMLCSAANDTLAAEDRLQILKTCPDLKGKRVLELGAGIGRFTTELAKVALSVTAVDFIEAYTDLNRETNGHNPHVSFMTADVTELDIRPNSFDVIFSNWLLMYLGDDEVEKLTVKMLSWVKTDGYLFVRESCYRPSGDIKRESNPTFYRSPSEYFAILQHNIYEDSRKHKFTFLCERALSIEAYIRHYGNPFQLGFVLRKMPHNADSYDSFQSFLDGNQYTEEGIKRYEFIFGKTYVSTGGAATTEEFVKPLNLTPSLSLLDVGCGIGGSAFYIARTYGSKVHGIDLSTNMISMAVKYQSEMEESVRKAVSFEMSDVTKHDFEENTFDVIYSRDTILHIVDKDALFSKFFKWLKPGGKVLITDYCHGDKENHSEEFVKYVMQRGYQLLSVGAYGQLLEKVGFESVVADDKTKEFMDILELELKNFNKQKSEFIELFSEADFKYIEDGWKSKLVRCGAGDQAWGLFTATKPQ</sequence>
<dbReference type="InterPro" id="IPR029063">
    <property type="entry name" value="SAM-dependent_MTases_sf"/>
</dbReference>
<dbReference type="GO" id="GO:0000234">
    <property type="term" value="F:phosphoethanolamine N-methyltransferase activity"/>
    <property type="evidence" value="ECO:0007669"/>
    <property type="project" value="UniProtKB-EC"/>
</dbReference>
<protein>
    <recommendedName>
        <fullName evidence="5">phosphoethanolamine N-methyltransferase</fullName>
        <ecNumber evidence="5">2.1.1.103</ecNumber>
    </recommendedName>
</protein>
<dbReference type="Gene3D" id="3.40.50.150">
    <property type="entry name" value="Vaccinia Virus protein VP39"/>
    <property type="match status" value="2"/>
</dbReference>
<dbReference type="Pfam" id="PF13489">
    <property type="entry name" value="Methyltransf_23"/>
    <property type="match status" value="1"/>
</dbReference>
<comment type="caution">
    <text evidence="10">The sequence shown here is derived from an EMBL/GenBank/DDBJ whole genome shotgun (WGS) entry which is preliminary data.</text>
</comment>
<dbReference type="AlphaFoldDB" id="A0A226EKZ7"/>
<dbReference type="OMA" id="KSYWTEH"/>
<evidence type="ECO:0000256" key="3">
    <source>
        <dbReference type="ARBA" id="ARBA00022603"/>
    </source>
</evidence>
<comment type="catalytic activity">
    <reaction evidence="6">
        <text>N,N-dimethylethanolamine phosphate + S-adenosyl-L-methionine = phosphocholine + S-adenosyl-L-homocysteine + H(+)</text>
        <dbReference type="Rhea" id="RHEA:25325"/>
        <dbReference type="ChEBI" id="CHEBI:15378"/>
        <dbReference type="ChEBI" id="CHEBI:57856"/>
        <dbReference type="ChEBI" id="CHEBI:58641"/>
        <dbReference type="ChEBI" id="CHEBI:59789"/>
        <dbReference type="ChEBI" id="CHEBI:295975"/>
        <dbReference type="EC" id="2.1.1.103"/>
    </reaction>
    <physiologicalReaction direction="left-to-right" evidence="6">
        <dbReference type="Rhea" id="RHEA:25326"/>
    </physiologicalReaction>
</comment>
<name>A0A226EKZ7_FOLCA</name>
<gene>
    <name evidence="10" type="ORF">Fcan01_07541</name>
</gene>
<dbReference type="OrthoDB" id="8300214at2759"/>
<dbReference type="InterPro" id="IPR041698">
    <property type="entry name" value="Methyltransf_25"/>
</dbReference>
<comment type="catalytic activity">
    <reaction evidence="7">
        <text>phosphoethanolamine + S-adenosyl-L-methionine = N-methylethanolamine phosphate + S-adenosyl-L-homocysteine + H(+)</text>
        <dbReference type="Rhea" id="RHEA:20365"/>
        <dbReference type="ChEBI" id="CHEBI:15378"/>
        <dbReference type="ChEBI" id="CHEBI:57781"/>
        <dbReference type="ChEBI" id="CHEBI:57856"/>
        <dbReference type="ChEBI" id="CHEBI:58190"/>
        <dbReference type="ChEBI" id="CHEBI:59789"/>
        <dbReference type="EC" id="2.1.1.103"/>
    </reaction>
    <physiologicalReaction direction="left-to-right" evidence="7">
        <dbReference type="Rhea" id="RHEA:20366"/>
    </physiologicalReaction>
</comment>
<evidence type="ECO:0000256" key="5">
    <source>
        <dbReference type="ARBA" id="ARBA00035674"/>
    </source>
</evidence>
<organism evidence="10 11">
    <name type="scientific">Folsomia candida</name>
    <name type="common">Springtail</name>
    <dbReference type="NCBI Taxonomy" id="158441"/>
    <lineage>
        <taxon>Eukaryota</taxon>
        <taxon>Metazoa</taxon>
        <taxon>Ecdysozoa</taxon>
        <taxon>Arthropoda</taxon>
        <taxon>Hexapoda</taxon>
        <taxon>Collembola</taxon>
        <taxon>Entomobryomorpha</taxon>
        <taxon>Isotomoidea</taxon>
        <taxon>Isotomidae</taxon>
        <taxon>Proisotominae</taxon>
        <taxon>Folsomia</taxon>
    </lineage>
</organism>
<dbReference type="PANTHER" id="PTHR44307:SF2">
    <property type="entry name" value="PHOSPHOETHANOLAMINE METHYLTRANSFERASE ISOFORM X1"/>
    <property type="match status" value="1"/>
</dbReference>
<comment type="pathway">
    <text evidence="2">Lipid metabolism.</text>
</comment>
<dbReference type="GO" id="GO:0032259">
    <property type="term" value="P:methylation"/>
    <property type="evidence" value="ECO:0007669"/>
    <property type="project" value="UniProtKB-KW"/>
</dbReference>
<proteinExistence type="predicted"/>
<evidence type="ECO:0000313" key="11">
    <source>
        <dbReference type="Proteomes" id="UP000198287"/>
    </source>
</evidence>
<dbReference type="PANTHER" id="PTHR44307">
    <property type="entry name" value="PHOSPHOETHANOLAMINE METHYLTRANSFERASE"/>
    <property type="match status" value="1"/>
</dbReference>
<accession>A0A226EKZ7</accession>